<dbReference type="InterPro" id="IPR007367">
    <property type="entry name" value="DUF433"/>
</dbReference>
<dbReference type="RefSeq" id="WP_377549204.1">
    <property type="nucleotide sequence ID" value="NZ_JBHSBN010000017.1"/>
</dbReference>
<organism evidence="1 2">
    <name type="scientific">Micromonospora zhanjiangensis</name>
    <dbReference type="NCBI Taxonomy" id="1522057"/>
    <lineage>
        <taxon>Bacteria</taxon>
        <taxon>Bacillati</taxon>
        <taxon>Actinomycetota</taxon>
        <taxon>Actinomycetes</taxon>
        <taxon>Micromonosporales</taxon>
        <taxon>Micromonosporaceae</taxon>
        <taxon>Micromonospora</taxon>
    </lineage>
</organism>
<dbReference type="Pfam" id="PF04255">
    <property type="entry name" value="DUF433"/>
    <property type="match status" value="1"/>
</dbReference>
<dbReference type="EMBL" id="JBHSBN010000017">
    <property type="protein sequence ID" value="MFC4108644.1"/>
    <property type="molecule type" value="Genomic_DNA"/>
</dbReference>
<keyword evidence="2" id="KW-1185">Reference proteome</keyword>
<protein>
    <submittedName>
        <fullName evidence="1">DUF433 domain-containing protein</fullName>
    </submittedName>
</protein>
<comment type="caution">
    <text evidence="1">The sequence shown here is derived from an EMBL/GenBank/DDBJ whole genome shotgun (WGS) entry which is preliminary data.</text>
</comment>
<name>A0ABV8KRL5_9ACTN</name>
<reference evidence="2" key="1">
    <citation type="journal article" date="2019" name="Int. J. Syst. Evol. Microbiol.">
        <title>The Global Catalogue of Microorganisms (GCM) 10K type strain sequencing project: providing services to taxonomists for standard genome sequencing and annotation.</title>
        <authorList>
            <consortium name="The Broad Institute Genomics Platform"/>
            <consortium name="The Broad Institute Genome Sequencing Center for Infectious Disease"/>
            <person name="Wu L."/>
            <person name="Ma J."/>
        </authorList>
    </citation>
    <scope>NUCLEOTIDE SEQUENCE [LARGE SCALE GENOMIC DNA]</scope>
    <source>
        <strain evidence="2">2902at01</strain>
    </source>
</reference>
<accession>A0ABV8KRL5</accession>
<sequence>MTSVLDREMYSEAEAARLLRVRQSTLHYWLEGSQGHRKTYKPILRDTPRGTRTVSWAEFVEAGFLREYRRTHNVPMAELRKFIELLRETFGVPYPLADRRPFVSGKSLVFDAQTAAGLGVDFWMVTVAGDQLLLTTPADAFCRRVEWDDNVAVRYSPDANPESPVRVQPDVRFGKPSIKGVSTEVISEQHDAGEDTRTIAEMYALDVSDVSWALAYEFSVRATTRAA</sequence>
<gene>
    <name evidence="1" type="ORF">ACFOX0_22255</name>
</gene>
<evidence type="ECO:0000313" key="2">
    <source>
        <dbReference type="Proteomes" id="UP001595868"/>
    </source>
</evidence>
<proteinExistence type="predicted"/>
<dbReference type="Proteomes" id="UP001595868">
    <property type="component" value="Unassembled WGS sequence"/>
</dbReference>
<evidence type="ECO:0000313" key="1">
    <source>
        <dbReference type="EMBL" id="MFC4108644.1"/>
    </source>
</evidence>